<dbReference type="KEGG" id="ccro:CMC5_063430"/>
<feature type="domain" description="SnoaL-like" evidence="2">
    <location>
        <begin position="46"/>
        <end position="185"/>
    </location>
</feature>
<dbReference type="SUPFAM" id="SSF54427">
    <property type="entry name" value="NTF2-like"/>
    <property type="match status" value="1"/>
</dbReference>
<feature type="chain" id="PRO_5005459688" description="SnoaL-like domain-containing protein" evidence="1">
    <location>
        <begin position="37"/>
        <end position="197"/>
    </location>
</feature>
<gene>
    <name evidence="3" type="ORF">CMC5_063430</name>
</gene>
<dbReference type="AlphaFoldDB" id="A0A0K1EMJ5"/>
<keyword evidence="1" id="KW-0732">Signal</keyword>
<protein>
    <recommendedName>
        <fullName evidence="2">SnoaL-like domain-containing protein</fullName>
    </recommendedName>
</protein>
<dbReference type="InterPro" id="IPR037401">
    <property type="entry name" value="SnoaL-like"/>
</dbReference>
<dbReference type="Gene3D" id="3.10.450.50">
    <property type="match status" value="1"/>
</dbReference>
<dbReference type="Pfam" id="PF13577">
    <property type="entry name" value="SnoaL_4"/>
    <property type="match status" value="1"/>
</dbReference>
<dbReference type="Proteomes" id="UP000067626">
    <property type="component" value="Chromosome"/>
</dbReference>
<evidence type="ECO:0000313" key="3">
    <source>
        <dbReference type="EMBL" id="AKT42120.1"/>
    </source>
</evidence>
<feature type="signal peptide" evidence="1">
    <location>
        <begin position="1"/>
        <end position="36"/>
    </location>
</feature>
<proteinExistence type="predicted"/>
<dbReference type="InterPro" id="IPR032710">
    <property type="entry name" value="NTF2-like_dom_sf"/>
</dbReference>
<organism evidence="3 4">
    <name type="scientific">Chondromyces crocatus</name>
    <dbReference type="NCBI Taxonomy" id="52"/>
    <lineage>
        <taxon>Bacteria</taxon>
        <taxon>Pseudomonadati</taxon>
        <taxon>Myxococcota</taxon>
        <taxon>Polyangia</taxon>
        <taxon>Polyangiales</taxon>
        <taxon>Polyangiaceae</taxon>
        <taxon>Chondromyces</taxon>
    </lineage>
</organism>
<evidence type="ECO:0000259" key="2">
    <source>
        <dbReference type="Pfam" id="PF13577"/>
    </source>
</evidence>
<dbReference type="OrthoDB" id="981191at2"/>
<dbReference type="RefSeq" id="WP_050433795.1">
    <property type="nucleotide sequence ID" value="NZ_CP012159.1"/>
</dbReference>
<dbReference type="EMBL" id="CP012159">
    <property type="protein sequence ID" value="AKT42120.1"/>
    <property type="molecule type" value="Genomic_DNA"/>
</dbReference>
<evidence type="ECO:0000313" key="4">
    <source>
        <dbReference type="Proteomes" id="UP000067626"/>
    </source>
</evidence>
<sequence length="197" mass="20942">MNKSRNFTSRVSIGRIGAALGMAALVVSGMSATAPASGNPQNQLQQLVDESEITKLTYCYAAATDAVGAGRLLVAKAMYAQCFTPDAVLEVYSPGVDRNGPPSLSGSPDDWADVALNEFTNGGYVSTQHLNGNVRVTVHGNTARMSTYLLATHVVDPAGAVEIANGTYEDVVVRTPQGWRISKRTLILSTYYRVESP</sequence>
<evidence type="ECO:0000256" key="1">
    <source>
        <dbReference type="SAM" id="SignalP"/>
    </source>
</evidence>
<accession>A0A0K1EMJ5</accession>
<keyword evidence="4" id="KW-1185">Reference proteome</keyword>
<name>A0A0K1EMJ5_CHOCO</name>
<reference evidence="3 4" key="1">
    <citation type="submission" date="2015-07" db="EMBL/GenBank/DDBJ databases">
        <title>Genome analysis of myxobacterium Chondromyces crocatus Cm c5 reveals a high potential for natural compound synthesis and the genetic basis for the loss of fruiting body formation.</title>
        <authorList>
            <person name="Zaburannyi N."/>
            <person name="Bunk B."/>
            <person name="Maier J."/>
            <person name="Overmann J."/>
            <person name="Mueller R."/>
        </authorList>
    </citation>
    <scope>NUCLEOTIDE SEQUENCE [LARGE SCALE GENOMIC DNA]</scope>
    <source>
        <strain evidence="3 4">Cm c5</strain>
    </source>
</reference>